<dbReference type="PANTHER" id="PTHR31340">
    <property type="entry name" value="MITOCHONDRIAL GENOME MAINTENANCE EXONUCLEASE 1"/>
    <property type="match status" value="1"/>
</dbReference>
<accession>C9DG04</accession>
<dbReference type="GeneID" id="8683979"/>
<evidence type="ECO:0000313" key="2">
    <source>
        <dbReference type="EMBL" id="ACV50055.1"/>
    </source>
</evidence>
<dbReference type="PANTHER" id="PTHR31340:SF3">
    <property type="entry name" value="MITOCHONDRIAL GENOME MAINTENANCE EXONUCLEASE 1"/>
    <property type="match status" value="1"/>
</dbReference>
<reference evidence="3" key="1">
    <citation type="submission" date="2009-07" db="EMBL/GenBank/DDBJ databases">
        <authorList>
            <person name="Kropinski A.M."/>
            <person name="Villegas A."/>
            <person name="Lingohr E.J."/>
        </authorList>
    </citation>
    <scope>NUCLEOTIDE SEQUENCE [LARGE SCALE GENOMIC DNA]</scope>
</reference>
<dbReference type="InterPro" id="IPR038726">
    <property type="entry name" value="PDDEXK_AddAB-type"/>
</dbReference>
<keyword evidence="3" id="KW-1185">Reference proteome</keyword>
<name>C9DG04_BPW14</name>
<organismHost>
    <name type="scientific">Delftia acidovorans</name>
    <name type="common">Pseudomonas acidovorans</name>
    <name type="synonym">Comamonas acidovorans</name>
    <dbReference type="NCBI Taxonomy" id="80866"/>
</organismHost>
<dbReference type="RefSeq" id="YP_003358887.1">
    <property type="nucleotide sequence ID" value="NC_013697.1"/>
</dbReference>
<dbReference type="Gene3D" id="3.90.320.10">
    <property type="match status" value="1"/>
</dbReference>
<dbReference type="EMBL" id="GQ357915">
    <property type="protein sequence ID" value="ACV50055.1"/>
    <property type="molecule type" value="Genomic_DNA"/>
</dbReference>
<gene>
    <name evidence="2" type="primary">32</name>
</gene>
<feature type="domain" description="PD-(D/E)XK endonuclease-like" evidence="1">
    <location>
        <begin position="108"/>
        <end position="224"/>
    </location>
</feature>
<evidence type="ECO:0000313" key="3">
    <source>
        <dbReference type="Proteomes" id="UP000008986"/>
    </source>
</evidence>
<sequence length="286" mass="32914">MDLEVLKRRRVSRKHYPIQPIPGLVPESVWGPTTYDEIGRWYTTPTGKKYKSVTTFLGLFEDPHALDDWRKRVGEAEAERISQEACDRGEMIHAKMEAYVLDKPGWEDMPVGQWGAMFQQIRRRCEDHLDRVCYTEHALWSDELEIAGRVDMCGVWKGELAIIDFKNKSRFVKREYIESYFVQTATYALMHKERYGVLPTKLVIIAAVDDGGFYKAMVFEEDTVDFLGRIRHMAAIHKVEGINIDPKHYELMEYKPGQTTSAKPKPTTTAPKQLVTTTQGLGGFFA</sequence>
<dbReference type="OrthoDB" id="7665at10239"/>
<dbReference type="Proteomes" id="UP000008986">
    <property type="component" value="Segment"/>
</dbReference>
<dbReference type="Pfam" id="PF12705">
    <property type="entry name" value="PDDEXK_1"/>
    <property type="match status" value="1"/>
</dbReference>
<dbReference type="InterPro" id="IPR011604">
    <property type="entry name" value="PDDEXK-like_dom_sf"/>
</dbReference>
<protein>
    <recommendedName>
        <fullName evidence="1">PD-(D/E)XK endonuclease-like domain-containing protein</fullName>
    </recommendedName>
</protein>
<evidence type="ECO:0000259" key="1">
    <source>
        <dbReference type="Pfam" id="PF12705"/>
    </source>
</evidence>
<dbReference type="KEGG" id="vg:8683979"/>
<organism evidence="2 3">
    <name type="scientific">Delftia phage PhiW-14</name>
    <name type="common">Deftia acidovorans bacteriophage phiW-14</name>
    <dbReference type="NCBI Taxonomy" id="665032"/>
    <lineage>
        <taxon>Viruses</taxon>
        <taxon>Duplodnaviria</taxon>
        <taxon>Heunggongvirae</taxon>
        <taxon>Uroviricota</taxon>
        <taxon>Caudoviricetes</taxon>
        <taxon>Ionavirus</taxon>
        <taxon>Ionavirus W14</taxon>
    </lineage>
</organism>
<proteinExistence type="predicted"/>